<sequence length="780" mass="88689">MVENIMASTVLEEENSSHNMILHCEECHASNKDHSDNQGSLAFMPDSPTPMGIPQRAMLTLPHGLVVGRSSISRAGLGVLNLGPTLPLGMHFGPCEGEVTTRDRAIKSDYAWEVCNSKGESEYIDAARDTHSNWLRYINCARNEKEGNLIALQYMGMVFFHCCRLVLPGEELLFWPGGEYIDRFNDPSDQIWLRKSTPSELRTDLSSEVFRCCQCQLSFTTESYLRRHTTLSHSRDLLMCEPDNLSNVIRKPDPHVSMEGGLAYKCPQCPKSFSQKGHVQRHMQTVHSKVKPYCCIQCRRCFAQLSCLARHQKRVHRKMLAEVRDAPSTQTNEPTEPGEETNSCSQCGKVFKHKGHVQRHMRAVHSNVRPYCCLQCRKCFAQGYDLARHQKQVHGTKKKRGRLSVELPPLFSNDLPSGGQTGRSLSMRNVQVKFSRTFMANSLKPRHSRTTKSTHSDSTSDAVDVEEKDGEEVHYRCLMCQRSYSDPESLKAHQCVPVEVSPLYICSACGDTFKRHTALKKHTINKHLKQHMSHCCTHCGRFFSQAGGLQRHLEADVCKGVQLSSEAFPCSHCQFSFTDERYLQKHIKRHHPNEYVSLLGSSQLPPEAAVAGEAHLCFQCGKSYKYIQSFKAHRCFRSVAAKLNLCDDCGKGFSSLYSLKQHQRIHTGEKPYRCSFCQKGFTHSGQLNVHVRTHTGERPFLCTECGESFRQSGDLKRHERKHTGVKPCPCPECGKSFSRPQSLKAHLLLHNGERRYKCERCGKRFSRSYHLTRHQEKMHS</sequence>
<dbReference type="EMBL" id="CM055764">
    <property type="protein sequence ID" value="KAJ7984857.1"/>
    <property type="molecule type" value="Genomic_DNA"/>
</dbReference>
<dbReference type="Proteomes" id="UP001157502">
    <property type="component" value="Chromosome 37"/>
</dbReference>
<evidence type="ECO:0000313" key="1">
    <source>
        <dbReference type="EMBL" id="KAJ7984857.1"/>
    </source>
</evidence>
<proteinExistence type="predicted"/>
<organism evidence="1 2">
    <name type="scientific">Dallia pectoralis</name>
    <name type="common">Alaska blackfish</name>
    <dbReference type="NCBI Taxonomy" id="75939"/>
    <lineage>
        <taxon>Eukaryota</taxon>
        <taxon>Metazoa</taxon>
        <taxon>Chordata</taxon>
        <taxon>Craniata</taxon>
        <taxon>Vertebrata</taxon>
        <taxon>Euteleostomi</taxon>
        <taxon>Actinopterygii</taxon>
        <taxon>Neopterygii</taxon>
        <taxon>Teleostei</taxon>
        <taxon>Protacanthopterygii</taxon>
        <taxon>Esociformes</taxon>
        <taxon>Umbridae</taxon>
        <taxon>Dallia</taxon>
    </lineage>
</organism>
<accession>A0ACC2F0J1</accession>
<comment type="caution">
    <text evidence="1">The sequence shown here is derived from an EMBL/GenBank/DDBJ whole genome shotgun (WGS) entry which is preliminary data.</text>
</comment>
<protein>
    <submittedName>
        <fullName evidence="1">Uncharacterized protein</fullName>
    </submittedName>
</protein>
<gene>
    <name evidence="1" type="ORF">DPEC_G00359130</name>
</gene>
<keyword evidence="2" id="KW-1185">Reference proteome</keyword>
<reference evidence="1" key="1">
    <citation type="submission" date="2021-05" db="EMBL/GenBank/DDBJ databases">
        <authorList>
            <person name="Pan Q."/>
            <person name="Jouanno E."/>
            <person name="Zahm M."/>
            <person name="Klopp C."/>
            <person name="Cabau C."/>
            <person name="Louis A."/>
            <person name="Berthelot C."/>
            <person name="Parey E."/>
            <person name="Roest Crollius H."/>
            <person name="Montfort J."/>
            <person name="Robinson-Rechavi M."/>
            <person name="Bouchez O."/>
            <person name="Lampietro C."/>
            <person name="Lopez Roques C."/>
            <person name="Donnadieu C."/>
            <person name="Postlethwait J."/>
            <person name="Bobe J."/>
            <person name="Dillon D."/>
            <person name="Chandos A."/>
            <person name="von Hippel F."/>
            <person name="Guiguen Y."/>
        </authorList>
    </citation>
    <scope>NUCLEOTIDE SEQUENCE</scope>
    <source>
        <strain evidence="1">YG-Jan2019</strain>
    </source>
</reference>
<name>A0ACC2F0J1_DALPE</name>
<evidence type="ECO:0000313" key="2">
    <source>
        <dbReference type="Proteomes" id="UP001157502"/>
    </source>
</evidence>